<reference evidence="1" key="1">
    <citation type="submission" date="2021-06" db="EMBL/GenBank/DDBJ databases">
        <authorList>
            <person name="Kallberg Y."/>
            <person name="Tangrot J."/>
            <person name="Rosling A."/>
        </authorList>
    </citation>
    <scope>NUCLEOTIDE SEQUENCE</scope>
    <source>
        <strain evidence="1">28 12/20/2015</strain>
    </source>
</reference>
<gene>
    <name evidence="1" type="ORF">SPELUC_LOCUS17004</name>
</gene>
<proteinExistence type="predicted"/>
<keyword evidence="2" id="KW-1185">Reference proteome</keyword>
<sequence>GNFFLAFFFLTQSTTSNPETDPFRGYGNELFEGVRSLYLMVIITIFISSMGNRPQGSKFIYTLCIVLFAIIMATMLYCAFYTVYLALYKTTPPIDFKSFSSVKAALQRAAFRDIVISIVSTYGLYFFASFIHGEPWHMFTCLLQYILLVPFYVNILMVYAFCNTHDVSWGTKGDNGNSANLGGAQAVTGKDGKQMFKVEIPTEKEDINAAYDKITSGLKVK</sequence>
<accession>A0ACA9RCT5</accession>
<organism evidence="1 2">
    <name type="scientific">Cetraspora pellucida</name>
    <dbReference type="NCBI Taxonomy" id="1433469"/>
    <lineage>
        <taxon>Eukaryota</taxon>
        <taxon>Fungi</taxon>
        <taxon>Fungi incertae sedis</taxon>
        <taxon>Mucoromycota</taxon>
        <taxon>Glomeromycotina</taxon>
        <taxon>Glomeromycetes</taxon>
        <taxon>Diversisporales</taxon>
        <taxon>Gigasporaceae</taxon>
        <taxon>Cetraspora</taxon>
    </lineage>
</organism>
<name>A0ACA9RCT5_9GLOM</name>
<comment type="caution">
    <text evidence="1">The sequence shown here is derived from an EMBL/GenBank/DDBJ whole genome shotgun (WGS) entry which is preliminary data.</text>
</comment>
<dbReference type="Proteomes" id="UP000789366">
    <property type="component" value="Unassembled WGS sequence"/>
</dbReference>
<feature type="non-terminal residue" evidence="1">
    <location>
        <position position="1"/>
    </location>
</feature>
<dbReference type="EMBL" id="CAJVPW010066641">
    <property type="protein sequence ID" value="CAG8788372.1"/>
    <property type="molecule type" value="Genomic_DNA"/>
</dbReference>
<evidence type="ECO:0000313" key="1">
    <source>
        <dbReference type="EMBL" id="CAG8788372.1"/>
    </source>
</evidence>
<evidence type="ECO:0000313" key="2">
    <source>
        <dbReference type="Proteomes" id="UP000789366"/>
    </source>
</evidence>
<feature type="non-terminal residue" evidence="1">
    <location>
        <position position="221"/>
    </location>
</feature>
<protein>
    <submittedName>
        <fullName evidence="1">5798_t:CDS:1</fullName>
    </submittedName>
</protein>